<dbReference type="InterPro" id="IPR008949">
    <property type="entry name" value="Isoprenoid_synthase_dom_sf"/>
</dbReference>
<dbReference type="SFLD" id="SFLDS00005">
    <property type="entry name" value="Isoprenoid_Synthase_Type_I"/>
    <property type="match status" value="1"/>
</dbReference>
<dbReference type="Gene3D" id="1.10.600.10">
    <property type="entry name" value="Farnesyl Diphosphate Synthase"/>
    <property type="match status" value="1"/>
</dbReference>
<dbReference type="GO" id="GO:0004659">
    <property type="term" value="F:prenyltransferase activity"/>
    <property type="evidence" value="ECO:0007669"/>
    <property type="project" value="InterPro"/>
</dbReference>
<evidence type="ECO:0000256" key="6">
    <source>
        <dbReference type="RuleBase" id="RU004466"/>
    </source>
</evidence>
<accession>A0A9D9ERS1</accession>
<dbReference type="PANTHER" id="PTHR12001">
    <property type="entry name" value="GERANYLGERANYL PYROPHOSPHATE SYNTHASE"/>
    <property type="match status" value="1"/>
</dbReference>
<dbReference type="Proteomes" id="UP000823661">
    <property type="component" value="Unassembled WGS sequence"/>
</dbReference>
<dbReference type="AlphaFoldDB" id="A0A9D9ERS1"/>
<dbReference type="GO" id="GO:0046872">
    <property type="term" value="F:metal ion binding"/>
    <property type="evidence" value="ECO:0007669"/>
    <property type="project" value="UniProtKB-KW"/>
</dbReference>
<dbReference type="PROSITE" id="PS00444">
    <property type="entry name" value="POLYPRENYL_SYNTHASE_2"/>
    <property type="match status" value="1"/>
</dbReference>
<evidence type="ECO:0000256" key="3">
    <source>
        <dbReference type="ARBA" id="ARBA00022679"/>
    </source>
</evidence>
<dbReference type="CDD" id="cd00685">
    <property type="entry name" value="Trans_IPPS_HT"/>
    <property type="match status" value="1"/>
</dbReference>
<keyword evidence="5" id="KW-0460">Magnesium</keyword>
<dbReference type="GO" id="GO:0008299">
    <property type="term" value="P:isoprenoid biosynthetic process"/>
    <property type="evidence" value="ECO:0007669"/>
    <property type="project" value="InterPro"/>
</dbReference>
<protein>
    <submittedName>
        <fullName evidence="7">Polyprenyl synthetase family protein</fullName>
    </submittedName>
</protein>
<evidence type="ECO:0000256" key="5">
    <source>
        <dbReference type="ARBA" id="ARBA00022842"/>
    </source>
</evidence>
<proteinExistence type="inferred from homology"/>
<dbReference type="EMBL" id="JADIMI010000014">
    <property type="protein sequence ID" value="MBO8451571.1"/>
    <property type="molecule type" value="Genomic_DNA"/>
</dbReference>
<keyword evidence="4" id="KW-0479">Metal-binding</keyword>
<reference evidence="7" key="2">
    <citation type="journal article" date="2021" name="PeerJ">
        <title>Extensive microbial diversity within the chicken gut microbiome revealed by metagenomics and culture.</title>
        <authorList>
            <person name="Gilroy R."/>
            <person name="Ravi A."/>
            <person name="Getino M."/>
            <person name="Pursley I."/>
            <person name="Horton D.L."/>
            <person name="Alikhan N.F."/>
            <person name="Baker D."/>
            <person name="Gharbi K."/>
            <person name="Hall N."/>
            <person name="Watson M."/>
            <person name="Adriaenssens E.M."/>
            <person name="Foster-Nyarko E."/>
            <person name="Jarju S."/>
            <person name="Secka A."/>
            <person name="Antonio M."/>
            <person name="Oren A."/>
            <person name="Chaudhuri R.R."/>
            <person name="La Ragione R."/>
            <person name="Hildebrand F."/>
            <person name="Pallen M.J."/>
        </authorList>
    </citation>
    <scope>NUCLEOTIDE SEQUENCE</scope>
    <source>
        <strain evidence="7">B1-20833</strain>
    </source>
</reference>
<name>A0A9D9ERS1_9BACT</name>
<keyword evidence="3 6" id="KW-0808">Transferase</keyword>
<comment type="caution">
    <text evidence="7">The sequence shown here is derived from an EMBL/GenBank/DDBJ whole genome shotgun (WGS) entry which is preliminary data.</text>
</comment>
<dbReference type="PROSITE" id="PS00723">
    <property type="entry name" value="POLYPRENYL_SYNTHASE_1"/>
    <property type="match status" value="1"/>
</dbReference>
<reference evidence="7" key="1">
    <citation type="submission" date="2020-10" db="EMBL/GenBank/DDBJ databases">
        <authorList>
            <person name="Gilroy R."/>
        </authorList>
    </citation>
    <scope>NUCLEOTIDE SEQUENCE</scope>
    <source>
        <strain evidence="7">B1-20833</strain>
    </source>
</reference>
<evidence type="ECO:0000313" key="8">
    <source>
        <dbReference type="Proteomes" id="UP000823661"/>
    </source>
</evidence>
<comment type="similarity">
    <text evidence="2 6">Belongs to the FPP/GGPP synthase family.</text>
</comment>
<evidence type="ECO:0000256" key="4">
    <source>
        <dbReference type="ARBA" id="ARBA00022723"/>
    </source>
</evidence>
<dbReference type="Pfam" id="PF00348">
    <property type="entry name" value="polyprenyl_synt"/>
    <property type="match status" value="1"/>
</dbReference>
<organism evidence="7 8">
    <name type="scientific">Candidatus Cryptobacteroides intestinavium</name>
    <dbReference type="NCBI Taxonomy" id="2840766"/>
    <lineage>
        <taxon>Bacteria</taxon>
        <taxon>Pseudomonadati</taxon>
        <taxon>Bacteroidota</taxon>
        <taxon>Bacteroidia</taxon>
        <taxon>Bacteroidales</taxon>
        <taxon>Candidatus Cryptobacteroides</taxon>
    </lineage>
</organism>
<dbReference type="InterPro" id="IPR000092">
    <property type="entry name" value="Polyprenyl_synt"/>
</dbReference>
<comment type="cofactor">
    <cofactor evidence="1">
        <name>Mg(2+)</name>
        <dbReference type="ChEBI" id="CHEBI:18420"/>
    </cofactor>
</comment>
<gene>
    <name evidence="7" type="ORF">IAC06_01635</name>
</gene>
<evidence type="ECO:0000256" key="2">
    <source>
        <dbReference type="ARBA" id="ARBA00006706"/>
    </source>
</evidence>
<dbReference type="SUPFAM" id="SSF48576">
    <property type="entry name" value="Terpenoid synthases"/>
    <property type="match status" value="1"/>
</dbReference>
<dbReference type="PANTHER" id="PTHR12001:SF69">
    <property type="entry name" value="ALL TRANS-POLYPRENYL-DIPHOSPHATE SYNTHASE PDSS1"/>
    <property type="match status" value="1"/>
</dbReference>
<evidence type="ECO:0000313" key="7">
    <source>
        <dbReference type="EMBL" id="MBO8451571.1"/>
    </source>
</evidence>
<sequence>MDLNEIKSFLGDDWKKVLEKIDEQLGSDIEVLDSTNRQILSHSGKQLRPMLSLLVARACSAGRITEASVCYAAASELLHNATLLHDDVADSSDERRGVPTIRSVMGASVSVLVGDYWLVKAMECILSCHTSLDGRVIRLFSRTLSDLAEGEMLQLQKAGSCDTTEEDYRRIIFNKTASLFEVSAVSAAISVNAPAEMEDAVRRYAGSLGLAFQIRDDIFDYAVSSAQIGKPVGVDIMEQKMTLPLLGALRMAGEETAADIRRKVMEIHSHPEYREEIIGFVRDYGGIGYAMDRLGEYLDEAVTALDVLPETREKLYLIEIADYVGKRLS</sequence>
<dbReference type="InterPro" id="IPR033749">
    <property type="entry name" value="Polyprenyl_synt_CS"/>
</dbReference>
<evidence type="ECO:0000256" key="1">
    <source>
        <dbReference type="ARBA" id="ARBA00001946"/>
    </source>
</evidence>